<organism evidence="2 3">
    <name type="scientific">Claviceps humidiphila</name>
    <dbReference type="NCBI Taxonomy" id="1294629"/>
    <lineage>
        <taxon>Eukaryota</taxon>
        <taxon>Fungi</taxon>
        <taxon>Dikarya</taxon>
        <taxon>Ascomycota</taxon>
        <taxon>Pezizomycotina</taxon>
        <taxon>Sordariomycetes</taxon>
        <taxon>Hypocreomycetidae</taxon>
        <taxon>Hypocreales</taxon>
        <taxon>Clavicipitaceae</taxon>
        <taxon>Claviceps</taxon>
    </lineage>
</organism>
<accession>A0A9P7PW63</accession>
<feature type="region of interest" description="Disordered" evidence="1">
    <location>
        <begin position="13"/>
        <end position="35"/>
    </location>
</feature>
<dbReference type="AlphaFoldDB" id="A0A9P7PW63"/>
<feature type="compositionally biased region" description="Polar residues" evidence="1">
    <location>
        <begin position="13"/>
        <end position="32"/>
    </location>
</feature>
<protein>
    <submittedName>
        <fullName evidence="2">Uncharacterized protein</fullName>
    </submittedName>
</protein>
<dbReference type="Proteomes" id="UP000732380">
    <property type="component" value="Unassembled WGS sequence"/>
</dbReference>
<sequence>MAVAALRSRCASAQTAGSVASSDQQQMMTQSATHHHAIPTMRSTAILSAVLAASTATQALLIVPEHSANTTMTLAPPLPIKPSGAPIPSGNATATGLPPVPTAPSPGSSGVPIAGAAMNAQNSLLAMGVAIVVAVLTL</sequence>
<evidence type="ECO:0000256" key="1">
    <source>
        <dbReference type="SAM" id="MobiDB-lite"/>
    </source>
</evidence>
<dbReference type="EMBL" id="SRQM01000523">
    <property type="protein sequence ID" value="KAG6109002.1"/>
    <property type="molecule type" value="Genomic_DNA"/>
</dbReference>
<evidence type="ECO:0000313" key="2">
    <source>
        <dbReference type="EMBL" id="KAG6109002.1"/>
    </source>
</evidence>
<reference evidence="2 3" key="1">
    <citation type="journal article" date="2020" name="bioRxiv">
        <title>Whole genome comparisons of ergot fungi reveals the divergence and evolution of species within the genus Claviceps are the result of varying mechanisms driving genome evolution and host range expansion.</title>
        <authorList>
            <person name="Wyka S.A."/>
            <person name="Mondo S.J."/>
            <person name="Liu M."/>
            <person name="Dettman J."/>
            <person name="Nalam V."/>
            <person name="Broders K.D."/>
        </authorList>
    </citation>
    <scope>NUCLEOTIDE SEQUENCE [LARGE SCALE GENOMIC DNA]</scope>
    <source>
        <strain evidence="2 3">LM576</strain>
    </source>
</reference>
<name>A0A9P7PW63_9HYPO</name>
<comment type="caution">
    <text evidence="2">The sequence shown here is derived from an EMBL/GenBank/DDBJ whole genome shotgun (WGS) entry which is preliminary data.</text>
</comment>
<evidence type="ECO:0000313" key="3">
    <source>
        <dbReference type="Proteomes" id="UP000732380"/>
    </source>
</evidence>
<keyword evidence="3" id="KW-1185">Reference proteome</keyword>
<proteinExistence type="predicted"/>
<gene>
    <name evidence="2" type="ORF">E4U13_006160</name>
</gene>